<name>A0ACC1R374_9HYPO</name>
<proteinExistence type="predicted"/>
<protein>
    <submittedName>
        <fullName evidence="1">Uncharacterized protein</fullName>
    </submittedName>
</protein>
<keyword evidence="2" id="KW-1185">Reference proteome</keyword>
<dbReference type="Proteomes" id="UP001148737">
    <property type="component" value="Unassembled WGS sequence"/>
</dbReference>
<sequence length="372" mass="41672">MDLYGLSSTVKPPIISELSAVWDLQRVASAIEYCILSDEKVLPEDRSPGGAPEDPKHMGEWQADIHKALYRSLILGAALAGVYQEPWHDRKPGGIAEAILECTEYGQTEEPEISFISDYPALQVITTLQQDSSLFSSLDQWLLDDILADSKARDDMAHRFQHNYGRAKECVGAECGLTLASVTHSDAHLVIWELFKTYWATEQLIYCTTDTIGPEFDLSEANITPPKGVANVVLFQRFSPVRMSDPVLTTNFATAAYGDRIRVAMEEIVWRAAQPTHYEDGRLVAPLHTKFFEHFLRQHFDLRFHICFFDTGDYTYPGGNSDLFDSLGLFARDDVLGRTSAGFGYYGDISLLTGMEFIEQAGDYPTYSVYGS</sequence>
<dbReference type="EMBL" id="JANAKD010000136">
    <property type="protein sequence ID" value="KAJ3497135.1"/>
    <property type="molecule type" value="Genomic_DNA"/>
</dbReference>
<organism evidence="1 2">
    <name type="scientific">Lecanicillium saksenae</name>
    <dbReference type="NCBI Taxonomy" id="468837"/>
    <lineage>
        <taxon>Eukaryota</taxon>
        <taxon>Fungi</taxon>
        <taxon>Dikarya</taxon>
        <taxon>Ascomycota</taxon>
        <taxon>Pezizomycotina</taxon>
        <taxon>Sordariomycetes</taxon>
        <taxon>Hypocreomycetidae</taxon>
        <taxon>Hypocreales</taxon>
        <taxon>Cordycipitaceae</taxon>
        <taxon>Lecanicillium</taxon>
    </lineage>
</organism>
<gene>
    <name evidence="1" type="ORF">NLG97_g2134</name>
</gene>
<evidence type="ECO:0000313" key="2">
    <source>
        <dbReference type="Proteomes" id="UP001148737"/>
    </source>
</evidence>
<comment type="caution">
    <text evidence="1">The sequence shown here is derived from an EMBL/GenBank/DDBJ whole genome shotgun (WGS) entry which is preliminary data.</text>
</comment>
<reference evidence="1" key="1">
    <citation type="submission" date="2022-07" db="EMBL/GenBank/DDBJ databases">
        <title>Genome Sequence of Lecanicillium saksenae.</title>
        <authorList>
            <person name="Buettner E."/>
        </authorList>
    </citation>
    <scope>NUCLEOTIDE SEQUENCE</scope>
    <source>
        <strain evidence="1">VT-O1</strain>
    </source>
</reference>
<evidence type="ECO:0000313" key="1">
    <source>
        <dbReference type="EMBL" id="KAJ3497135.1"/>
    </source>
</evidence>
<accession>A0ACC1R374</accession>